<evidence type="ECO:0000313" key="3">
    <source>
        <dbReference type="Proteomes" id="UP000184073"/>
    </source>
</evidence>
<reference evidence="3" key="1">
    <citation type="journal article" date="2017" name="Genome Biol.">
        <title>Comparative genomics reveals high biological diversity and specific adaptations in the industrially and medically important fungal genus Aspergillus.</title>
        <authorList>
            <person name="de Vries R.P."/>
            <person name="Riley R."/>
            <person name="Wiebenga A."/>
            <person name="Aguilar-Osorio G."/>
            <person name="Amillis S."/>
            <person name="Uchima C.A."/>
            <person name="Anderluh G."/>
            <person name="Asadollahi M."/>
            <person name="Askin M."/>
            <person name="Barry K."/>
            <person name="Battaglia E."/>
            <person name="Bayram O."/>
            <person name="Benocci T."/>
            <person name="Braus-Stromeyer S.A."/>
            <person name="Caldana C."/>
            <person name="Canovas D."/>
            <person name="Cerqueira G.C."/>
            <person name="Chen F."/>
            <person name="Chen W."/>
            <person name="Choi C."/>
            <person name="Clum A."/>
            <person name="Dos Santos R.A."/>
            <person name="Damasio A.R."/>
            <person name="Diallinas G."/>
            <person name="Emri T."/>
            <person name="Fekete E."/>
            <person name="Flipphi M."/>
            <person name="Freyberg S."/>
            <person name="Gallo A."/>
            <person name="Gournas C."/>
            <person name="Habgood R."/>
            <person name="Hainaut M."/>
            <person name="Harispe M.L."/>
            <person name="Henrissat B."/>
            <person name="Hilden K.S."/>
            <person name="Hope R."/>
            <person name="Hossain A."/>
            <person name="Karabika E."/>
            <person name="Karaffa L."/>
            <person name="Karanyi Z."/>
            <person name="Krasevec N."/>
            <person name="Kuo A."/>
            <person name="Kusch H."/>
            <person name="LaButti K."/>
            <person name="Lagendijk E.L."/>
            <person name="Lapidus A."/>
            <person name="Levasseur A."/>
            <person name="Lindquist E."/>
            <person name="Lipzen A."/>
            <person name="Logrieco A.F."/>
            <person name="MacCabe A."/>
            <person name="Maekelae M.R."/>
            <person name="Malavazi I."/>
            <person name="Melin P."/>
            <person name="Meyer V."/>
            <person name="Mielnichuk N."/>
            <person name="Miskei M."/>
            <person name="Molnar A.P."/>
            <person name="Mule G."/>
            <person name="Ngan C.Y."/>
            <person name="Orejas M."/>
            <person name="Orosz E."/>
            <person name="Ouedraogo J.P."/>
            <person name="Overkamp K.M."/>
            <person name="Park H.-S."/>
            <person name="Perrone G."/>
            <person name="Piumi F."/>
            <person name="Punt P.J."/>
            <person name="Ram A.F."/>
            <person name="Ramon A."/>
            <person name="Rauscher S."/>
            <person name="Record E."/>
            <person name="Riano-Pachon D.M."/>
            <person name="Robert V."/>
            <person name="Roehrig J."/>
            <person name="Ruller R."/>
            <person name="Salamov A."/>
            <person name="Salih N.S."/>
            <person name="Samson R.A."/>
            <person name="Sandor E."/>
            <person name="Sanguinetti M."/>
            <person name="Schuetze T."/>
            <person name="Sepcic K."/>
            <person name="Shelest E."/>
            <person name="Sherlock G."/>
            <person name="Sophianopoulou V."/>
            <person name="Squina F.M."/>
            <person name="Sun H."/>
            <person name="Susca A."/>
            <person name="Todd R.B."/>
            <person name="Tsang A."/>
            <person name="Unkles S.E."/>
            <person name="van de Wiele N."/>
            <person name="van Rossen-Uffink D."/>
            <person name="Oliveira J.V."/>
            <person name="Vesth T.C."/>
            <person name="Visser J."/>
            <person name="Yu J.-H."/>
            <person name="Zhou M."/>
            <person name="Andersen M.R."/>
            <person name="Archer D.B."/>
            <person name="Baker S.E."/>
            <person name="Benoit I."/>
            <person name="Brakhage A.A."/>
            <person name="Braus G.H."/>
            <person name="Fischer R."/>
            <person name="Frisvad J.C."/>
            <person name="Goldman G.H."/>
            <person name="Houbraken J."/>
            <person name="Oakley B."/>
            <person name="Pocsi I."/>
            <person name="Scazzocchio C."/>
            <person name="Seiboth B."/>
            <person name="vanKuyk P.A."/>
            <person name="Wortman J."/>
            <person name="Dyer P.S."/>
            <person name="Grigoriev I.V."/>
        </authorList>
    </citation>
    <scope>NUCLEOTIDE SEQUENCE [LARGE SCALE GENOMIC DNA]</scope>
    <source>
        <strain evidence="3">CBS 583.65</strain>
    </source>
</reference>
<dbReference type="GO" id="GO:0006564">
    <property type="term" value="P:L-serine biosynthetic process"/>
    <property type="evidence" value="ECO:0007669"/>
    <property type="project" value="TreeGrafter"/>
</dbReference>
<keyword evidence="3" id="KW-1185">Reference proteome</keyword>
<dbReference type="EMBL" id="KV878138">
    <property type="protein sequence ID" value="OJJ07990.1"/>
    <property type="molecule type" value="Genomic_DNA"/>
</dbReference>
<dbReference type="Gene3D" id="3.40.50.2020">
    <property type="match status" value="1"/>
</dbReference>
<dbReference type="GO" id="GO:0036424">
    <property type="term" value="F:L-phosphoserine phosphatase activity"/>
    <property type="evidence" value="ECO:0007669"/>
    <property type="project" value="TreeGrafter"/>
</dbReference>
<dbReference type="Pfam" id="PF14681">
    <property type="entry name" value="UPRTase"/>
    <property type="match status" value="1"/>
</dbReference>
<dbReference type="InterPro" id="IPR023214">
    <property type="entry name" value="HAD_sf"/>
</dbReference>
<dbReference type="InterPro" id="IPR000836">
    <property type="entry name" value="PRTase_dom"/>
</dbReference>
<dbReference type="GO" id="GO:0000287">
    <property type="term" value="F:magnesium ion binding"/>
    <property type="evidence" value="ECO:0007669"/>
    <property type="project" value="TreeGrafter"/>
</dbReference>
<dbReference type="InterPro" id="IPR029057">
    <property type="entry name" value="PRTase-like"/>
</dbReference>
<dbReference type="SUPFAM" id="SSF52540">
    <property type="entry name" value="P-loop containing nucleoside triphosphate hydrolases"/>
    <property type="match status" value="1"/>
</dbReference>
<gene>
    <name evidence="2" type="ORF">ASPVEDRAFT_142877</name>
</gene>
<dbReference type="AlphaFoldDB" id="A0A1L9Q2I9"/>
<name>A0A1L9Q2I9_ASPVE</name>
<dbReference type="Pfam" id="PF12710">
    <property type="entry name" value="HAD"/>
    <property type="match status" value="1"/>
</dbReference>
<dbReference type="SUPFAM" id="SSF53271">
    <property type="entry name" value="PRTase-like"/>
    <property type="match status" value="1"/>
</dbReference>
<dbReference type="GO" id="GO:0005737">
    <property type="term" value="C:cytoplasm"/>
    <property type="evidence" value="ECO:0007669"/>
    <property type="project" value="TreeGrafter"/>
</dbReference>
<evidence type="ECO:0000313" key="2">
    <source>
        <dbReference type="EMBL" id="OJJ07990.1"/>
    </source>
</evidence>
<dbReference type="PANTHER" id="PTHR43344">
    <property type="entry name" value="PHOSPHOSERINE PHOSPHATASE"/>
    <property type="match status" value="1"/>
</dbReference>
<dbReference type="GeneID" id="63723390"/>
<dbReference type="Gene3D" id="3.40.50.1000">
    <property type="entry name" value="HAD superfamily/HAD-like"/>
    <property type="match status" value="1"/>
</dbReference>
<dbReference type="PANTHER" id="PTHR43344:SF20">
    <property type="entry name" value="URACIL PHOSPHORIBOSYLTRANSFERASE"/>
    <property type="match status" value="1"/>
</dbReference>
<feature type="domain" description="Phosphoribosyltransferase" evidence="1">
    <location>
        <begin position="478"/>
        <end position="674"/>
    </location>
</feature>
<dbReference type="InterPro" id="IPR036412">
    <property type="entry name" value="HAD-like_sf"/>
</dbReference>
<dbReference type="Gene3D" id="3.40.50.300">
    <property type="entry name" value="P-loop containing nucleotide triphosphate hydrolases"/>
    <property type="match status" value="1"/>
</dbReference>
<accession>A0A1L9Q2I9</accession>
<dbReference type="InterPro" id="IPR027417">
    <property type="entry name" value="P-loop_NTPase"/>
</dbReference>
<dbReference type="Proteomes" id="UP000184073">
    <property type="component" value="Unassembled WGS sequence"/>
</dbReference>
<organism evidence="2 3">
    <name type="scientific">Aspergillus versicolor CBS 583.65</name>
    <dbReference type="NCBI Taxonomy" id="1036611"/>
    <lineage>
        <taxon>Eukaryota</taxon>
        <taxon>Fungi</taxon>
        <taxon>Dikarya</taxon>
        <taxon>Ascomycota</taxon>
        <taxon>Pezizomycotina</taxon>
        <taxon>Eurotiomycetes</taxon>
        <taxon>Eurotiomycetidae</taxon>
        <taxon>Eurotiales</taxon>
        <taxon>Aspergillaceae</taxon>
        <taxon>Aspergillus</taxon>
        <taxon>Aspergillus subgen. Nidulantes</taxon>
    </lineage>
</organism>
<sequence length="678" mass="75363">MDFSPERRETSPQPAPCVIGLFGIPGCGKSFMLNKLKHELGDSDFHFFEDSEVIDSVTAGGLAIFQKLSEENKTQFLKYAIEKIRSICRESGKVGIVAGHYMWPGSKEDKKVLEARSEHGHSTYTHILYVNTHVELTARQREMDPDRYRSKLSTEDLRCWQEAEIKELRGLCLEYGILFATVYPNLRDKLSSLILDFRSHGEIHNQSVADQRLDRVLSSHREELRTVVFFDADKTLTPQDTVESFWQILADNAAGESPLATLFNNRQNRSYTAFRQVMLLYEESCSDIEFDSICDKVALRTALYPQMTFILHQVGRYHHICPVIVTCGLRRVWEKVVARNGLSGVVKVVGGGRLDDGFVVAPSVQRNLVLRAKGNHSAYTWAFGDSSLDLPMLMAANKPIVIVGDKHTRSEDMEKELLQAILSGGLQARQAVLADSSSPPRLAGLDRLPVIDITDPEFVDPILQTHNRPGGLELYHATDSAAAKILMTPTQNSAVRGPSLRDHHFKVGAHLARMFVSELIGVEEFTVRDVYNNETVGYQLLEEGKALIVALMRGGEPMAHGINSAFPSAQFLHAREPKDIAREHIEGSAAVILVDLVINNGTRIVKFVESIRAMHGAIRIIVVADIVQKQAVSGDSPIRALARSSKLSIVALRLSDDNYTGSGSTDTGNRLFNTLHLA</sequence>
<dbReference type="SUPFAM" id="SSF56784">
    <property type="entry name" value="HAD-like"/>
    <property type="match status" value="1"/>
</dbReference>
<dbReference type="CDD" id="cd06223">
    <property type="entry name" value="PRTases_typeI"/>
    <property type="match status" value="1"/>
</dbReference>
<dbReference type="VEuPathDB" id="FungiDB:ASPVEDRAFT_142877"/>
<dbReference type="STRING" id="1036611.A0A1L9Q2I9"/>
<proteinExistence type="predicted"/>
<dbReference type="Pfam" id="PF13207">
    <property type="entry name" value="AAA_17"/>
    <property type="match status" value="1"/>
</dbReference>
<evidence type="ECO:0000259" key="1">
    <source>
        <dbReference type="Pfam" id="PF14681"/>
    </source>
</evidence>
<dbReference type="RefSeq" id="XP_040673752.1">
    <property type="nucleotide sequence ID" value="XM_040807879.1"/>
</dbReference>
<dbReference type="OrthoDB" id="5416609at2759"/>
<protein>
    <recommendedName>
        <fullName evidence="1">Phosphoribosyltransferase domain-containing protein</fullName>
    </recommendedName>
</protein>
<dbReference type="InterPro" id="IPR050582">
    <property type="entry name" value="HAD-like_SerB"/>
</dbReference>